<name>A0A553I023_9PEZI</name>
<gene>
    <name evidence="2" type="ORF">FHL15_005524</name>
</gene>
<accession>A0A553I023</accession>
<dbReference type="EMBL" id="VFLP01000028">
    <property type="protein sequence ID" value="TRX93552.1"/>
    <property type="molecule type" value="Genomic_DNA"/>
</dbReference>
<dbReference type="PANTHER" id="PTHR28180">
    <property type="entry name" value="CONSERVED MITOCHONDRIAL PROTEIN-RELATED"/>
    <property type="match status" value="1"/>
</dbReference>
<proteinExistence type="predicted"/>
<dbReference type="Gene3D" id="1.20.1290.10">
    <property type="entry name" value="AhpD-like"/>
    <property type="match status" value="1"/>
</dbReference>
<evidence type="ECO:0000256" key="1">
    <source>
        <dbReference type="SAM" id="MobiDB-lite"/>
    </source>
</evidence>
<sequence>MKTIIGAEGTSEEEEVAEVADRDRDRETGRSQSPSLPDAQGLKARERHHHLEEEQQYPSSSTPSLPPENMSRLSDAVKALIHAGHAKPGYTRAGAQVKPALERLANDAHQKKVGLPAWVTVSTAVSATMNCPEAMTQVFNLANTSNAQSRRTAAQNAELIREVGLKCISFNGIPRSINTLGAFFASLPPDVAASLSRTPTRELTPANIEARKKDGLALWDSVYIGFERKLLDKLAQSHPDLPVHIINGHYANLLSNPRDHARTKLDPVGRVLTSLVAIACLRAQTGVGPQVVSHVFGLRKAYEHGDAHAEGEHPVEGGEWLATDDGSLWLLESVDKLVHAISGGEGTTFAPGIRPKL</sequence>
<reference evidence="3" key="1">
    <citation type="submission" date="2019-06" db="EMBL/GenBank/DDBJ databases">
        <title>Draft genome sequence of the griseofulvin-producing fungus Xylaria cubensis strain G536.</title>
        <authorList>
            <person name="Mead M.E."/>
            <person name="Raja H.A."/>
            <person name="Steenwyk J.L."/>
            <person name="Knowles S.L."/>
            <person name="Oberlies N.H."/>
            <person name="Rokas A."/>
        </authorList>
    </citation>
    <scope>NUCLEOTIDE SEQUENCE [LARGE SCALE GENOMIC DNA]</scope>
    <source>
        <strain evidence="3">G536</strain>
    </source>
</reference>
<keyword evidence="3" id="KW-1185">Reference proteome</keyword>
<protein>
    <recommendedName>
        <fullName evidence="4">Dol-P-Man:Man(5)GlcNAc(2)-PP-Dol alpha-1,3-mannosyltransferase</fullName>
    </recommendedName>
</protein>
<evidence type="ECO:0008006" key="4">
    <source>
        <dbReference type="Google" id="ProtNLM"/>
    </source>
</evidence>
<organism evidence="2 3">
    <name type="scientific">Xylaria flabelliformis</name>
    <dbReference type="NCBI Taxonomy" id="2512241"/>
    <lineage>
        <taxon>Eukaryota</taxon>
        <taxon>Fungi</taxon>
        <taxon>Dikarya</taxon>
        <taxon>Ascomycota</taxon>
        <taxon>Pezizomycotina</taxon>
        <taxon>Sordariomycetes</taxon>
        <taxon>Xylariomycetidae</taxon>
        <taxon>Xylariales</taxon>
        <taxon>Xylariaceae</taxon>
        <taxon>Xylaria</taxon>
    </lineage>
</organism>
<evidence type="ECO:0000313" key="3">
    <source>
        <dbReference type="Proteomes" id="UP000319160"/>
    </source>
</evidence>
<feature type="compositionally biased region" description="Basic and acidic residues" evidence="1">
    <location>
        <begin position="19"/>
        <end position="29"/>
    </location>
</feature>
<dbReference type="InterPro" id="IPR052999">
    <property type="entry name" value="PTS1_Protein"/>
</dbReference>
<evidence type="ECO:0000313" key="2">
    <source>
        <dbReference type="EMBL" id="TRX93552.1"/>
    </source>
</evidence>
<dbReference type="InterPro" id="IPR029032">
    <property type="entry name" value="AhpD-like"/>
</dbReference>
<dbReference type="SUPFAM" id="SSF69118">
    <property type="entry name" value="AhpD-like"/>
    <property type="match status" value="1"/>
</dbReference>
<dbReference type="STRING" id="2512241.A0A553I023"/>
<dbReference type="Proteomes" id="UP000319160">
    <property type="component" value="Unassembled WGS sequence"/>
</dbReference>
<dbReference type="AlphaFoldDB" id="A0A553I023"/>
<feature type="region of interest" description="Disordered" evidence="1">
    <location>
        <begin position="1"/>
        <end position="70"/>
    </location>
</feature>
<dbReference type="OrthoDB" id="5392202at2759"/>
<comment type="caution">
    <text evidence="2">The sequence shown here is derived from an EMBL/GenBank/DDBJ whole genome shotgun (WGS) entry which is preliminary data.</text>
</comment>
<dbReference type="PANTHER" id="PTHR28180:SF2">
    <property type="entry name" value="PEROXISOMAL PROTEIN 2"/>
    <property type="match status" value="1"/>
</dbReference>